<keyword evidence="2" id="KW-1185">Reference proteome</keyword>
<dbReference type="OrthoDB" id="3403621at2"/>
<sequence length="182" mass="18560">MTAWAYPGIEASAGTGSAVVEPGSAVVSAAVRAGDGCRQRAENAGSAWTAYTPLDGGSDPWGLRTLMSGAVLDAPEVVAARGRWSHCLAESGHPGMTTESDPPTSVEQALTAARSTDDGGQDARLAAVQASEIALAVADHDCRVSSGLTAARDAAQRAMEQEYVDAHRAELEQLRAAINGGG</sequence>
<accession>A0A4U6QFC2</accession>
<dbReference type="Proteomes" id="UP000306985">
    <property type="component" value="Unassembled WGS sequence"/>
</dbReference>
<comment type="caution">
    <text evidence="1">The sequence shown here is derived from an EMBL/GenBank/DDBJ whole genome shotgun (WGS) entry which is preliminary data.</text>
</comment>
<proteinExistence type="predicted"/>
<organism evidence="1 2">
    <name type="scientific">Nakamurella flava</name>
    <dbReference type="NCBI Taxonomy" id="2576308"/>
    <lineage>
        <taxon>Bacteria</taxon>
        <taxon>Bacillati</taxon>
        <taxon>Actinomycetota</taxon>
        <taxon>Actinomycetes</taxon>
        <taxon>Nakamurellales</taxon>
        <taxon>Nakamurellaceae</taxon>
        <taxon>Nakamurella</taxon>
    </lineage>
</organism>
<dbReference type="AlphaFoldDB" id="A0A4U6QFC2"/>
<name>A0A4U6QFC2_9ACTN</name>
<reference evidence="1 2" key="1">
    <citation type="submission" date="2019-05" db="EMBL/GenBank/DDBJ databases">
        <title>Nakamurella sp. N5BH11, whole genome shotgun sequence.</title>
        <authorList>
            <person name="Tuo L."/>
        </authorList>
    </citation>
    <scope>NUCLEOTIDE SEQUENCE [LARGE SCALE GENOMIC DNA]</scope>
    <source>
        <strain evidence="1 2">N5BH11</strain>
    </source>
</reference>
<evidence type="ECO:0000313" key="1">
    <source>
        <dbReference type="EMBL" id="TKV58742.1"/>
    </source>
</evidence>
<dbReference type="EMBL" id="SZZH01000003">
    <property type="protein sequence ID" value="TKV58742.1"/>
    <property type="molecule type" value="Genomic_DNA"/>
</dbReference>
<evidence type="ECO:0000313" key="2">
    <source>
        <dbReference type="Proteomes" id="UP000306985"/>
    </source>
</evidence>
<gene>
    <name evidence="1" type="ORF">FDO65_14600</name>
</gene>
<protein>
    <submittedName>
        <fullName evidence="1">Uncharacterized protein</fullName>
    </submittedName>
</protein>
<dbReference type="RefSeq" id="WP_137450401.1">
    <property type="nucleotide sequence ID" value="NZ_SZZH01000003.1"/>
</dbReference>